<reference evidence="2" key="1">
    <citation type="submission" date="2021-06" db="EMBL/GenBank/DDBJ databases">
        <authorList>
            <person name="Kallberg Y."/>
            <person name="Tangrot J."/>
            <person name="Rosling A."/>
        </authorList>
    </citation>
    <scope>NUCLEOTIDE SEQUENCE</scope>
    <source>
        <strain evidence="2">MT106</strain>
    </source>
</reference>
<comment type="caution">
    <text evidence="2">The sequence shown here is derived from an EMBL/GenBank/DDBJ whole genome shotgun (WGS) entry which is preliminary data.</text>
</comment>
<dbReference type="EMBL" id="CAJVPL010000248">
    <property type="protein sequence ID" value="CAG8472830.1"/>
    <property type="molecule type" value="Genomic_DNA"/>
</dbReference>
<evidence type="ECO:0000313" key="3">
    <source>
        <dbReference type="Proteomes" id="UP000789831"/>
    </source>
</evidence>
<evidence type="ECO:0000313" key="2">
    <source>
        <dbReference type="EMBL" id="CAG8472830.1"/>
    </source>
</evidence>
<evidence type="ECO:0000256" key="1">
    <source>
        <dbReference type="SAM" id="Coils"/>
    </source>
</evidence>
<gene>
    <name evidence="2" type="ORF">AGERDE_LOCUS2824</name>
</gene>
<feature type="coiled-coil region" evidence="1">
    <location>
        <begin position="60"/>
        <end position="115"/>
    </location>
</feature>
<proteinExistence type="predicted"/>
<name>A0A9N8Z8G2_9GLOM</name>
<organism evidence="2 3">
    <name type="scientific">Ambispora gerdemannii</name>
    <dbReference type="NCBI Taxonomy" id="144530"/>
    <lineage>
        <taxon>Eukaryota</taxon>
        <taxon>Fungi</taxon>
        <taxon>Fungi incertae sedis</taxon>
        <taxon>Mucoromycota</taxon>
        <taxon>Glomeromycotina</taxon>
        <taxon>Glomeromycetes</taxon>
        <taxon>Archaeosporales</taxon>
        <taxon>Ambisporaceae</taxon>
        <taxon>Ambispora</taxon>
    </lineage>
</organism>
<dbReference type="OrthoDB" id="10584484at2759"/>
<keyword evidence="1" id="KW-0175">Coiled coil</keyword>
<dbReference type="AlphaFoldDB" id="A0A9N8Z8G2"/>
<dbReference type="Proteomes" id="UP000789831">
    <property type="component" value="Unassembled WGS sequence"/>
</dbReference>
<sequence length="227" mass="27042">MNDNNSNEINKEITPNKELFKEIIKEANLPEEKVKEELPNLDKEPELPITEQKFFDDYARRKSQNQSKLESEQLAEQEKKIEEYKEKNTRPVKTIKQSREAIAELLEKTERELEDYFKGENMTDTNLALELEIYPNKEAKARSEYNKEYNFDGTLHLLKKYLEVKEFEAPENYFAPRADDERQKLRQDLKDAESRFFFNLGMRHNPFAKEERQNNPEVMSGQAYFDA</sequence>
<keyword evidence="3" id="KW-1185">Reference proteome</keyword>
<accession>A0A9N8Z8G2</accession>
<protein>
    <submittedName>
        <fullName evidence="2">2989_t:CDS:1</fullName>
    </submittedName>
</protein>